<feature type="transmembrane region" description="Helical" evidence="1">
    <location>
        <begin position="20"/>
        <end position="42"/>
    </location>
</feature>
<accession>A0A8S9IUJ5</accession>
<organism evidence="2">
    <name type="scientific">Brassica cretica</name>
    <name type="common">Mustard</name>
    <dbReference type="NCBI Taxonomy" id="69181"/>
    <lineage>
        <taxon>Eukaryota</taxon>
        <taxon>Viridiplantae</taxon>
        <taxon>Streptophyta</taxon>
        <taxon>Embryophyta</taxon>
        <taxon>Tracheophyta</taxon>
        <taxon>Spermatophyta</taxon>
        <taxon>Magnoliopsida</taxon>
        <taxon>eudicotyledons</taxon>
        <taxon>Gunneridae</taxon>
        <taxon>Pentapetalae</taxon>
        <taxon>rosids</taxon>
        <taxon>malvids</taxon>
        <taxon>Brassicales</taxon>
        <taxon>Brassicaceae</taxon>
        <taxon>Brassiceae</taxon>
        <taxon>Brassica</taxon>
    </lineage>
</organism>
<dbReference type="EMBL" id="QGKY02001015">
    <property type="protein sequence ID" value="KAF2573448.1"/>
    <property type="molecule type" value="Genomic_DNA"/>
</dbReference>
<keyword evidence="4" id="KW-1185">Reference proteome</keyword>
<evidence type="ECO:0000313" key="4">
    <source>
        <dbReference type="Proteomes" id="UP000266723"/>
    </source>
</evidence>
<evidence type="ECO:0000313" key="3">
    <source>
        <dbReference type="EMBL" id="KAF3561146.1"/>
    </source>
</evidence>
<dbReference type="EMBL" id="QGKV02000759">
    <property type="protein sequence ID" value="KAF3561146.1"/>
    <property type="molecule type" value="Genomic_DNA"/>
</dbReference>
<evidence type="ECO:0000313" key="2">
    <source>
        <dbReference type="EMBL" id="KAF2573448.1"/>
    </source>
</evidence>
<dbReference type="Proteomes" id="UP000266723">
    <property type="component" value="Unassembled WGS sequence"/>
</dbReference>
<keyword evidence="1" id="KW-0472">Membrane</keyword>
<reference evidence="2" key="1">
    <citation type="submission" date="2019-12" db="EMBL/GenBank/DDBJ databases">
        <title>Genome sequencing and annotation of Brassica cretica.</title>
        <authorList>
            <person name="Studholme D.J."/>
            <person name="Sarris P.F."/>
        </authorList>
    </citation>
    <scope>NUCLEOTIDE SEQUENCE</scope>
    <source>
        <strain evidence="2">PFS-102/07</strain>
        <tissue evidence="2">Leaf</tissue>
    </source>
</reference>
<reference evidence="3 4" key="3">
    <citation type="journal article" date="2020" name="BMC Genomics">
        <title>Intraspecific diversification of the crop wild relative Brassica cretica Lam. using demographic model selection.</title>
        <authorList>
            <person name="Kioukis A."/>
            <person name="Michalopoulou V.A."/>
            <person name="Briers L."/>
            <person name="Pirintsos S."/>
            <person name="Studholme D.J."/>
            <person name="Pavlidis P."/>
            <person name="Sarris P.F."/>
        </authorList>
    </citation>
    <scope>NUCLEOTIDE SEQUENCE [LARGE SCALE GENOMIC DNA]</scope>
    <source>
        <strain evidence="4">cv. PFS-1207/04</strain>
        <strain evidence="3">PFS-1207/04</strain>
    </source>
</reference>
<dbReference type="AlphaFoldDB" id="A0A8S9IUJ5"/>
<keyword evidence="1" id="KW-0812">Transmembrane</keyword>
<name>A0A8S9IUJ5_BRACR</name>
<reference evidence="3" key="2">
    <citation type="submission" date="2019-12" db="EMBL/GenBank/DDBJ databases">
        <authorList>
            <person name="Studholme D.J."/>
            <person name="Sarris P."/>
        </authorList>
    </citation>
    <scope>NUCLEOTIDE SEQUENCE</scope>
    <source>
        <strain evidence="3">PFS-1207/04</strain>
        <tissue evidence="3">Leaf</tissue>
    </source>
</reference>
<keyword evidence="1" id="KW-1133">Transmembrane helix</keyword>
<sequence length="79" mass="9408">MMTAWMHLDRMPVFFVYWRGRFLIGWSARIALFIILICMDGIEIQKPFPNRNEPKDFSFNLNGGFDATPWDVDDFFEPD</sequence>
<protein>
    <submittedName>
        <fullName evidence="2">Uncharacterized protein</fullName>
    </submittedName>
</protein>
<comment type="caution">
    <text evidence="2">The sequence shown here is derived from an EMBL/GenBank/DDBJ whole genome shotgun (WGS) entry which is preliminary data.</text>
</comment>
<evidence type="ECO:0000256" key="1">
    <source>
        <dbReference type="SAM" id="Phobius"/>
    </source>
</evidence>
<gene>
    <name evidence="3" type="ORF">DY000_02013932</name>
    <name evidence="2" type="ORF">F2Q70_00002476</name>
</gene>
<proteinExistence type="predicted"/>